<dbReference type="EMBL" id="HBIP01034677">
    <property type="protein sequence ID" value="CAE0506084.1"/>
    <property type="molecule type" value="Transcribed_RNA"/>
</dbReference>
<gene>
    <name evidence="1" type="ORF">DTER00134_LOCUS21157</name>
</gene>
<protein>
    <submittedName>
        <fullName evidence="1">Uncharacterized protein</fullName>
    </submittedName>
</protein>
<dbReference type="PANTHER" id="PTHR46694:SF1">
    <property type="entry name" value="AT-RICH INTERACTIVE DOMAIN-CONTAINING PROTEIN 4"/>
    <property type="match status" value="1"/>
</dbReference>
<name>A0A7S3R8T5_DUNTE</name>
<organism evidence="1">
    <name type="scientific">Dunaliella tertiolecta</name>
    <name type="common">Green alga</name>
    <dbReference type="NCBI Taxonomy" id="3047"/>
    <lineage>
        <taxon>Eukaryota</taxon>
        <taxon>Viridiplantae</taxon>
        <taxon>Chlorophyta</taxon>
        <taxon>core chlorophytes</taxon>
        <taxon>Chlorophyceae</taxon>
        <taxon>CS clade</taxon>
        <taxon>Chlamydomonadales</taxon>
        <taxon>Dunaliellaceae</taxon>
        <taxon>Dunaliella</taxon>
    </lineage>
</organism>
<dbReference type="PANTHER" id="PTHR46694">
    <property type="entry name" value="AT-RICH INTERACTIVE DOMAIN-CONTAINING PROTEIN 4"/>
    <property type="match status" value="1"/>
</dbReference>
<proteinExistence type="predicted"/>
<evidence type="ECO:0000313" key="1">
    <source>
        <dbReference type="EMBL" id="CAE0506084.1"/>
    </source>
</evidence>
<dbReference type="InterPro" id="IPR042293">
    <property type="entry name" value="ARID4"/>
</dbReference>
<sequence length="447" mass="46867">MKVLGCVFPKHPEDAAHLDASSSIRELASHAREEVQVKLVTDPTFEEFKATLQEFQPTLLYVAGSSSYEQNSVTGLVGPVQFRDGLQPSEALASACSGLQSVYLDAATEDSIGAKLQISGVQHAIVWPEGNHVPAVVAAQFSHTFFSAVLSLKSSIHEAFALANHVVQAHCTTITDNQYLAPSLPSLYSPIKATLPDNSSIPSPSIPGVDTAMGLALAVPGWADIRLLAPRAELRLLLTGNSTLIDSSKLSFLGEAVRALLVLEMRGLTLIESTQCSKVPANLPEGCQALRCKLRTQNGAEVIAILGGQPSVLQDRSLVEHALRMTLVADSLSLQFRLPAPGLAQPTARSSAAIAGGVPVVDAVVLTSVWAVSVLRSLSLAPTYKPLISLGIAAVGGTASCGVSALDAQRLKIIVSGQGPATHILSPIKSVQPKEEAPDGMYAGQGF</sequence>
<reference evidence="1" key="1">
    <citation type="submission" date="2021-01" db="EMBL/GenBank/DDBJ databases">
        <authorList>
            <person name="Corre E."/>
            <person name="Pelletier E."/>
            <person name="Niang G."/>
            <person name="Scheremetjew M."/>
            <person name="Finn R."/>
            <person name="Kale V."/>
            <person name="Holt S."/>
            <person name="Cochrane G."/>
            <person name="Meng A."/>
            <person name="Brown T."/>
            <person name="Cohen L."/>
        </authorList>
    </citation>
    <scope>NUCLEOTIDE SEQUENCE</scope>
    <source>
        <strain evidence="1">CCMP1320</strain>
    </source>
</reference>
<accession>A0A7S3R8T5</accession>
<dbReference type="AlphaFoldDB" id="A0A7S3R8T5"/>